<dbReference type="PANTHER" id="PTHR10996">
    <property type="entry name" value="2-HYDROXYACID DEHYDROGENASE-RELATED"/>
    <property type="match status" value="1"/>
</dbReference>
<evidence type="ECO:0000256" key="1">
    <source>
        <dbReference type="ARBA" id="ARBA00005854"/>
    </source>
</evidence>
<feature type="domain" description="D-isomer specific 2-hydroxyacid dehydrogenase NAD-binding" evidence="5">
    <location>
        <begin position="111"/>
        <end position="297"/>
    </location>
</feature>
<dbReference type="InterPro" id="IPR006140">
    <property type="entry name" value="D-isomer_DH_NAD-bd"/>
</dbReference>
<dbReference type="InterPro" id="IPR036291">
    <property type="entry name" value="NAD(P)-bd_dom_sf"/>
</dbReference>
<proteinExistence type="inferred from homology"/>
<keyword evidence="7" id="KW-1185">Reference proteome</keyword>
<dbReference type="SUPFAM" id="SSF51735">
    <property type="entry name" value="NAD(P)-binding Rossmann-fold domains"/>
    <property type="match status" value="1"/>
</dbReference>
<dbReference type="Pfam" id="PF00389">
    <property type="entry name" value="2-Hacid_dh"/>
    <property type="match status" value="1"/>
</dbReference>
<evidence type="ECO:0000256" key="3">
    <source>
        <dbReference type="RuleBase" id="RU003719"/>
    </source>
</evidence>
<keyword evidence="2 3" id="KW-0560">Oxidoreductase</keyword>
<protein>
    <submittedName>
        <fullName evidence="6">Lactate dehydrogenase-like 2-hydroxyacid dehydrogenase</fullName>
    </submittedName>
</protein>
<evidence type="ECO:0000259" key="5">
    <source>
        <dbReference type="Pfam" id="PF02826"/>
    </source>
</evidence>
<dbReference type="InterPro" id="IPR050223">
    <property type="entry name" value="D-isomer_2-hydroxyacid_DH"/>
</dbReference>
<evidence type="ECO:0000313" key="6">
    <source>
        <dbReference type="EMBL" id="MBP1934133.1"/>
    </source>
</evidence>
<dbReference type="RefSeq" id="WP_209812139.1">
    <property type="nucleotide sequence ID" value="NZ_JAGGKT010000017.1"/>
</dbReference>
<dbReference type="InterPro" id="IPR006139">
    <property type="entry name" value="D-isomer_2_OHA_DH_cat_dom"/>
</dbReference>
<accession>A0ABS4GV46</accession>
<gene>
    <name evidence="6" type="ORF">J2Z37_004152</name>
</gene>
<dbReference type="Pfam" id="PF02826">
    <property type="entry name" value="2-Hacid_dh_C"/>
    <property type="match status" value="1"/>
</dbReference>
<dbReference type="InterPro" id="IPR029753">
    <property type="entry name" value="D-isomer_DH_CS"/>
</dbReference>
<name>A0ABS4GV46_9BACL</name>
<dbReference type="Proteomes" id="UP001519343">
    <property type="component" value="Unassembled WGS sequence"/>
</dbReference>
<sequence>MLNRPKVFISQWMPAVGVDLIKEYCDVDHYDGIVPLDKEQFIARAADADALVVFVPDVIDAEILDHCPHVKVISSFGKGYDNIDIEECSKRGILVTVNPDALTDSTADLAIGLLLSLSRNILLGDQHVRTGPFSGWHATNLLGRDFHHAKVGMIGLGAIGEAIAKRAKGFEVEMCYTDLYTYPEKEIRLSIHYTDLNTLLQTCDYIIVAVNLTEKTYHLIGKEQIMMMKKGGYLINISRGSIVDEIAVKDALREGHLAGYAADVFEFEDPLTPHRPAFISEELLSQSTKTVFTPHIGTGTVEARERLAQSSARQLLLALKGERPTGSVNWVELMK</sequence>
<comment type="similarity">
    <text evidence="1 3">Belongs to the D-isomer specific 2-hydroxyacid dehydrogenase family.</text>
</comment>
<evidence type="ECO:0000313" key="7">
    <source>
        <dbReference type="Proteomes" id="UP001519343"/>
    </source>
</evidence>
<dbReference type="PROSITE" id="PS00671">
    <property type="entry name" value="D_2_HYDROXYACID_DH_3"/>
    <property type="match status" value="1"/>
</dbReference>
<evidence type="ECO:0000256" key="2">
    <source>
        <dbReference type="ARBA" id="ARBA00023002"/>
    </source>
</evidence>
<organism evidence="6 7">
    <name type="scientific">Ammoniphilus resinae</name>
    <dbReference type="NCBI Taxonomy" id="861532"/>
    <lineage>
        <taxon>Bacteria</taxon>
        <taxon>Bacillati</taxon>
        <taxon>Bacillota</taxon>
        <taxon>Bacilli</taxon>
        <taxon>Bacillales</taxon>
        <taxon>Paenibacillaceae</taxon>
        <taxon>Aneurinibacillus group</taxon>
        <taxon>Ammoniphilus</taxon>
    </lineage>
</organism>
<dbReference type="Gene3D" id="3.40.50.720">
    <property type="entry name" value="NAD(P)-binding Rossmann-like Domain"/>
    <property type="match status" value="2"/>
</dbReference>
<evidence type="ECO:0000259" key="4">
    <source>
        <dbReference type="Pfam" id="PF00389"/>
    </source>
</evidence>
<comment type="caution">
    <text evidence="6">The sequence shown here is derived from an EMBL/GenBank/DDBJ whole genome shotgun (WGS) entry which is preliminary data.</text>
</comment>
<dbReference type="EMBL" id="JAGGKT010000017">
    <property type="protein sequence ID" value="MBP1934133.1"/>
    <property type="molecule type" value="Genomic_DNA"/>
</dbReference>
<dbReference type="PANTHER" id="PTHR10996:SF283">
    <property type="entry name" value="GLYOXYLATE_HYDROXYPYRUVATE REDUCTASE B"/>
    <property type="match status" value="1"/>
</dbReference>
<dbReference type="SUPFAM" id="SSF52283">
    <property type="entry name" value="Formate/glycerate dehydrogenase catalytic domain-like"/>
    <property type="match status" value="1"/>
</dbReference>
<feature type="domain" description="D-isomer specific 2-hydroxyacid dehydrogenase catalytic" evidence="4">
    <location>
        <begin position="13"/>
        <end position="329"/>
    </location>
</feature>
<reference evidence="6 7" key="1">
    <citation type="submission" date="2021-03" db="EMBL/GenBank/DDBJ databases">
        <title>Genomic Encyclopedia of Type Strains, Phase IV (KMG-IV): sequencing the most valuable type-strain genomes for metagenomic binning, comparative biology and taxonomic classification.</title>
        <authorList>
            <person name="Goeker M."/>
        </authorList>
    </citation>
    <scope>NUCLEOTIDE SEQUENCE [LARGE SCALE GENOMIC DNA]</scope>
    <source>
        <strain evidence="6 7">DSM 24738</strain>
    </source>
</reference>